<organism evidence="1 2">
    <name type="scientific">Aquimarina addita</name>
    <dbReference type="NCBI Taxonomy" id="870485"/>
    <lineage>
        <taxon>Bacteria</taxon>
        <taxon>Pseudomonadati</taxon>
        <taxon>Bacteroidota</taxon>
        <taxon>Flavobacteriia</taxon>
        <taxon>Flavobacteriales</taxon>
        <taxon>Flavobacteriaceae</taxon>
        <taxon>Aquimarina</taxon>
    </lineage>
</organism>
<proteinExistence type="predicted"/>
<sequence>MNIINHLNYQLSKIEELLNKDLENKEVTYNYLICEDDYKFLDKYELQTYITETKIENLGFLNTINERCSNIIKLWNIDFETLPNKTLDKPFIYNDTETGNYFNSVLDFHAIYLNEEKWKFYNTELGKTYFIKNYEYELYSIADIANRCYLILNWITGTFPDSKSEVHPDVFFQNYLKHGLFSLQSPIKPYDKNNLKLVLKRIEEYESRYKYIYNKLNSKKQLKLKEQVLNHLKEIKKVQTFPIYETKLNELIEEIINLSEDHLNYKNVDKEIPYRDRGYWIEVFNDIDTSKKQKVIVRLLGSKNLERGAYDEGSFNLTVEYLKRFKEDTEFLSKERTLQYIGQLNIKKPKSPKTDSALFNQTVFNAENSYYEFIEDYKLHLEENNLIEELQKVLNNIGSITEKLDYLEEQKIDFKTHNLISPLKIPESIYKDHFRDGLKLPEFTYWFLKFNAKELFSYTINSKDFTSKLNSTLKKEFIQAELNELKEIETNAKELLLKKEVDIHNQNHPNNYNYRREITLLKVLDGNYYQENIINSPHAWGSLETQYYFKYHLLRPYLEKIKSTKKALESVNNADDPLYSLEQIDPKTLRKTDLYRIHKDQIKSNGYLCVNLDDGSQTKIYTPELAIILTSGFIKGKKRNSDTIINIEELDFLRDYNIGFKEGQEYFKKEFNPTLEILYGINSTTYIKNLHYNYFHFNFGSFKIGWNYIRHNYPMIINRKTSKEYGYYSGIVSEMELLIKKHPELFKDFNKCGSEKDYKTIKTKHSSTLSVNVESEVQNLEQEKGIEIPRETLKDDGKQNITIEQKTKTKQSENIQLLTKIWLAEPKLAIKDLIEKGIEKGMWDKDLILKLRRGSLYGSEKVFLGSLSVALRSYSINSNTDYKLIGEIFCKVFNVDIKTGTSTPYKSFQTGNSKYIDQIKRAFNIK</sequence>
<dbReference type="RefSeq" id="WP_344928404.1">
    <property type="nucleotide sequence ID" value="NZ_BAABCW010000011.1"/>
</dbReference>
<protein>
    <submittedName>
        <fullName evidence="1">Uncharacterized protein</fullName>
    </submittedName>
</protein>
<evidence type="ECO:0000313" key="2">
    <source>
        <dbReference type="Proteomes" id="UP001500459"/>
    </source>
</evidence>
<dbReference type="Proteomes" id="UP001500459">
    <property type="component" value="Unassembled WGS sequence"/>
</dbReference>
<gene>
    <name evidence="1" type="ORF">GCM10022393_27740</name>
</gene>
<evidence type="ECO:0000313" key="1">
    <source>
        <dbReference type="EMBL" id="GAA3512435.1"/>
    </source>
</evidence>
<accession>A0ABP6UM11</accession>
<dbReference type="EMBL" id="BAABCW010000011">
    <property type="protein sequence ID" value="GAA3512435.1"/>
    <property type="molecule type" value="Genomic_DNA"/>
</dbReference>
<name>A0ABP6UM11_9FLAO</name>
<reference evidence="2" key="1">
    <citation type="journal article" date="2019" name="Int. J. Syst. Evol. Microbiol.">
        <title>The Global Catalogue of Microorganisms (GCM) 10K type strain sequencing project: providing services to taxonomists for standard genome sequencing and annotation.</title>
        <authorList>
            <consortium name="The Broad Institute Genomics Platform"/>
            <consortium name="The Broad Institute Genome Sequencing Center for Infectious Disease"/>
            <person name="Wu L."/>
            <person name="Ma J."/>
        </authorList>
    </citation>
    <scope>NUCLEOTIDE SEQUENCE [LARGE SCALE GENOMIC DNA]</scope>
    <source>
        <strain evidence="2">JCM 17106</strain>
    </source>
</reference>
<comment type="caution">
    <text evidence="1">The sequence shown here is derived from an EMBL/GenBank/DDBJ whole genome shotgun (WGS) entry which is preliminary data.</text>
</comment>
<keyword evidence="2" id="KW-1185">Reference proteome</keyword>